<comment type="caution">
    <text evidence="2">The sequence shown here is derived from an EMBL/GenBank/DDBJ whole genome shotgun (WGS) entry which is preliminary data.</text>
</comment>
<evidence type="ECO:0000313" key="3">
    <source>
        <dbReference type="Proteomes" id="UP000231279"/>
    </source>
</evidence>
<keyword evidence="1" id="KW-0812">Transmembrane</keyword>
<name>A0A2G9HCH0_9LAMI</name>
<dbReference type="STRING" id="429701.A0A2G9HCH0"/>
<dbReference type="Proteomes" id="UP000231279">
    <property type="component" value="Unassembled WGS sequence"/>
</dbReference>
<keyword evidence="3" id="KW-1185">Reference proteome</keyword>
<evidence type="ECO:0000256" key="1">
    <source>
        <dbReference type="SAM" id="Phobius"/>
    </source>
</evidence>
<keyword evidence="1" id="KW-0472">Membrane</keyword>
<keyword evidence="1" id="KW-1133">Transmembrane helix</keyword>
<protein>
    <submittedName>
        <fullName evidence="2">Uncharacterized protein</fullName>
    </submittedName>
</protein>
<gene>
    <name evidence="2" type="ORF">CDL12_12160</name>
</gene>
<accession>A0A2G9HCH0</accession>
<dbReference type="EMBL" id="NKXS01002125">
    <property type="protein sequence ID" value="PIN15198.1"/>
    <property type="molecule type" value="Genomic_DNA"/>
</dbReference>
<organism evidence="2 3">
    <name type="scientific">Handroanthus impetiginosus</name>
    <dbReference type="NCBI Taxonomy" id="429701"/>
    <lineage>
        <taxon>Eukaryota</taxon>
        <taxon>Viridiplantae</taxon>
        <taxon>Streptophyta</taxon>
        <taxon>Embryophyta</taxon>
        <taxon>Tracheophyta</taxon>
        <taxon>Spermatophyta</taxon>
        <taxon>Magnoliopsida</taxon>
        <taxon>eudicotyledons</taxon>
        <taxon>Gunneridae</taxon>
        <taxon>Pentapetalae</taxon>
        <taxon>asterids</taxon>
        <taxon>lamiids</taxon>
        <taxon>Lamiales</taxon>
        <taxon>Bignoniaceae</taxon>
        <taxon>Crescentiina</taxon>
        <taxon>Tabebuia alliance</taxon>
        <taxon>Handroanthus</taxon>
    </lineage>
</organism>
<proteinExistence type="predicted"/>
<dbReference type="OrthoDB" id="2747330at2759"/>
<feature type="transmembrane region" description="Helical" evidence="1">
    <location>
        <begin position="44"/>
        <end position="68"/>
    </location>
</feature>
<dbReference type="AlphaFoldDB" id="A0A2G9HCH0"/>
<reference evidence="3" key="1">
    <citation type="journal article" date="2018" name="Gigascience">
        <title>Genome assembly of the Pink Ipe (Handroanthus impetiginosus, Bignoniaceae), a highly valued, ecologically keystone Neotropical timber forest tree.</title>
        <authorList>
            <person name="Silva-Junior O.B."/>
            <person name="Grattapaglia D."/>
            <person name="Novaes E."/>
            <person name="Collevatti R.G."/>
        </authorList>
    </citation>
    <scope>NUCLEOTIDE SEQUENCE [LARGE SCALE GENOMIC DNA]</scope>
    <source>
        <strain evidence="3">cv. UFG-1</strain>
    </source>
</reference>
<evidence type="ECO:0000313" key="2">
    <source>
        <dbReference type="EMBL" id="PIN15198.1"/>
    </source>
</evidence>
<sequence length="92" mass="10793">MARHDIISRLSENRLHLPDSFGSYKLFEGNNKPPLEQTWWQKHYMAIAASFVVVIVVGLLASGAWLIWRWERWILSYKPVDTIVTEQELQPL</sequence>